<proteinExistence type="predicted"/>
<reference evidence="1 2" key="1">
    <citation type="submission" date="2021-08" db="EMBL/GenBank/DDBJ databases">
        <title>Caldovatus sediminis gen. nov., sp. nov., a moderately thermophilic bacterium isolated from a hot spring.</title>
        <authorList>
            <person name="Hu C.-J."/>
            <person name="Li W.-J."/>
            <person name="Xian W.-D."/>
        </authorList>
    </citation>
    <scope>NUCLEOTIDE SEQUENCE [LARGE SCALE GENOMIC DNA]</scope>
    <source>
        <strain evidence="1 2">SYSU G05006</strain>
    </source>
</reference>
<accession>A0ABS7EY72</accession>
<evidence type="ECO:0000313" key="1">
    <source>
        <dbReference type="EMBL" id="MBW8268317.1"/>
    </source>
</evidence>
<organism evidence="1 2">
    <name type="scientific">Caldovatus aquaticus</name>
    <dbReference type="NCBI Taxonomy" id="2865671"/>
    <lineage>
        <taxon>Bacteria</taxon>
        <taxon>Pseudomonadati</taxon>
        <taxon>Pseudomonadota</taxon>
        <taxon>Alphaproteobacteria</taxon>
        <taxon>Acetobacterales</taxon>
        <taxon>Roseomonadaceae</taxon>
        <taxon>Caldovatus</taxon>
    </lineage>
</organism>
<comment type="caution">
    <text evidence="1">The sequence shown here is derived from an EMBL/GenBank/DDBJ whole genome shotgun (WGS) entry which is preliminary data.</text>
</comment>
<evidence type="ECO:0008006" key="3">
    <source>
        <dbReference type="Google" id="ProtNLM"/>
    </source>
</evidence>
<name>A0ABS7EY72_9PROT</name>
<evidence type="ECO:0000313" key="2">
    <source>
        <dbReference type="Proteomes" id="UP001519924"/>
    </source>
</evidence>
<dbReference type="EMBL" id="JAHZUY010000003">
    <property type="protein sequence ID" value="MBW8268317.1"/>
    <property type="molecule type" value="Genomic_DNA"/>
</dbReference>
<keyword evidence="2" id="KW-1185">Reference proteome</keyword>
<protein>
    <recommendedName>
        <fullName evidence="3">50S ribosomal protein L29</fullName>
    </recommendedName>
</protein>
<dbReference type="Proteomes" id="UP001519924">
    <property type="component" value="Unassembled WGS sequence"/>
</dbReference>
<dbReference type="RefSeq" id="WP_220115824.1">
    <property type="nucleotide sequence ID" value="NZ_JAHZUY010000003.1"/>
</dbReference>
<gene>
    <name evidence="1" type="ORF">K1J50_02335</name>
</gene>
<sequence length="95" mass="10597">MTTPTLDEQIAELKRELALRERAFPRFVASGRMKQAEADRSMARMKAALHTLLAVQAVMRDGARVVKIQLQAALDMQREPRVAVRPVGPHGEPLP</sequence>